<keyword evidence="1" id="KW-0812">Transmembrane</keyword>
<organism evidence="2 3">
    <name type="scientific">Thelohanellus kitauei</name>
    <name type="common">Myxosporean</name>
    <dbReference type="NCBI Taxonomy" id="669202"/>
    <lineage>
        <taxon>Eukaryota</taxon>
        <taxon>Metazoa</taxon>
        <taxon>Cnidaria</taxon>
        <taxon>Myxozoa</taxon>
        <taxon>Myxosporea</taxon>
        <taxon>Bivalvulida</taxon>
        <taxon>Platysporina</taxon>
        <taxon>Myxobolidae</taxon>
        <taxon>Thelohanellus</taxon>
    </lineage>
</organism>
<evidence type="ECO:0000313" key="2">
    <source>
        <dbReference type="EMBL" id="KII73447.1"/>
    </source>
</evidence>
<gene>
    <name evidence="2" type="ORF">RF11_09437</name>
</gene>
<reference evidence="2 3" key="1">
    <citation type="journal article" date="2014" name="Genome Biol. Evol.">
        <title>The genome of the myxosporean Thelohanellus kitauei shows adaptations to nutrient acquisition within its fish host.</title>
        <authorList>
            <person name="Yang Y."/>
            <person name="Xiong J."/>
            <person name="Zhou Z."/>
            <person name="Huo F."/>
            <person name="Miao W."/>
            <person name="Ran C."/>
            <person name="Liu Y."/>
            <person name="Zhang J."/>
            <person name="Feng J."/>
            <person name="Wang M."/>
            <person name="Wang M."/>
            <person name="Wang L."/>
            <person name="Yao B."/>
        </authorList>
    </citation>
    <scope>NUCLEOTIDE SEQUENCE [LARGE SCALE GENOMIC DNA]</scope>
    <source>
        <strain evidence="2">Wuqing</strain>
    </source>
</reference>
<comment type="caution">
    <text evidence="2">The sequence shown here is derived from an EMBL/GenBank/DDBJ whole genome shotgun (WGS) entry which is preliminary data.</text>
</comment>
<proteinExistence type="predicted"/>
<protein>
    <submittedName>
        <fullName evidence="2">Uncharacterized protein</fullName>
    </submittedName>
</protein>
<dbReference type="Proteomes" id="UP000031668">
    <property type="component" value="Unassembled WGS sequence"/>
</dbReference>
<dbReference type="AlphaFoldDB" id="A0A0C2NHE1"/>
<sequence>MKHIVIHSSYQDHSVRALMDMRKLHATSDSRFFDYFLIMLNAVVSLSPFFLHAIMVFALAGAFAGMARLVSCNELYKKGGNHLFLCGLLTQIGAFTGSFTLFFIIQFGGVFNK</sequence>
<keyword evidence="1" id="KW-1133">Transmembrane helix</keyword>
<keyword evidence="1" id="KW-0472">Membrane</keyword>
<keyword evidence="3" id="KW-1185">Reference proteome</keyword>
<evidence type="ECO:0000256" key="1">
    <source>
        <dbReference type="SAM" id="Phobius"/>
    </source>
</evidence>
<accession>A0A0C2NHE1</accession>
<feature type="transmembrane region" description="Helical" evidence="1">
    <location>
        <begin position="49"/>
        <end position="70"/>
    </location>
</feature>
<name>A0A0C2NHE1_THEKT</name>
<evidence type="ECO:0000313" key="3">
    <source>
        <dbReference type="Proteomes" id="UP000031668"/>
    </source>
</evidence>
<dbReference type="EMBL" id="JWZT01000833">
    <property type="protein sequence ID" value="KII73447.1"/>
    <property type="molecule type" value="Genomic_DNA"/>
</dbReference>
<feature type="transmembrane region" description="Helical" evidence="1">
    <location>
        <begin position="82"/>
        <end position="105"/>
    </location>
</feature>